<evidence type="ECO:0000313" key="3">
    <source>
        <dbReference type="Proteomes" id="UP001219862"/>
    </source>
</evidence>
<organism evidence="2 3">
    <name type="scientific">Roseateles koreensis</name>
    <dbReference type="NCBI Taxonomy" id="2987526"/>
    <lineage>
        <taxon>Bacteria</taxon>
        <taxon>Pseudomonadati</taxon>
        <taxon>Pseudomonadota</taxon>
        <taxon>Betaproteobacteria</taxon>
        <taxon>Burkholderiales</taxon>
        <taxon>Sphaerotilaceae</taxon>
        <taxon>Roseateles</taxon>
    </lineage>
</organism>
<dbReference type="Proteomes" id="UP001219862">
    <property type="component" value="Unassembled WGS sequence"/>
</dbReference>
<dbReference type="PANTHER" id="PTHR22617:SF41">
    <property type="entry name" value="CHEMOTAXIS SIGNAL TRANSDUCTION SYSTEM ADAPTOR PROTEIN CHEW"/>
    <property type="match status" value="1"/>
</dbReference>
<evidence type="ECO:0000313" key="2">
    <source>
        <dbReference type="EMBL" id="MDC8785574.1"/>
    </source>
</evidence>
<dbReference type="Gene3D" id="2.40.50.180">
    <property type="entry name" value="CheA-289, Domain 4"/>
    <property type="match status" value="1"/>
</dbReference>
<dbReference type="Gene3D" id="2.30.30.40">
    <property type="entry name" value="SH3 Domains"/>
    <property type="match status" value="1"/>
</dbReference>
<feature type="domain" description="CheW-like" evidence="1">
    <location>
        <begin position="20"/>
        <end position="164"/>
    </location>
</feature>
<dbReference type="InterPro" id="IPR036061">
    <property type="entry name" value="CheW-like_dom_sf"/>
</dbReference>
<dbReference type="InterPro" id="IPR039315">
    <property type="entry name" value="CheW"/>
</dbReference>
<name>A0ABT5KRM8_9BURK</name>
<protein>
    <submittedName>
        <fullName evidence="2">Chemotaxis protein CheW</fullName>
    </submittedName>
</protein>
<keyword evidence="3" id="KW-1185">Reference proteome</keyword>
<dbReference type="PANTHER" id="PTHR22617">
    <property type="entry name" value="CHEMOTAXIS SENSOR HISTIDINE KINASE-RELATED"/>
    <property type="match status" value="1"/>
</dbReference>
<dbReference type="Pfam" id="PF01584">
    <property type="entry name" value="CheW"/>
    <property type="match status" value="1"/>
</dbReference>
<comment type="caution">
    <text evidence="2">The sequence shown here is derived from an EMBL/GenBank/DDBJ whole genome shotgun (WGS) entry which is preliminary data.</text>
</comment>
<dbReference type="SUPFAM" id="SSF50341">
    <property type="entry name" value="CheW-like"/>
    <property type="match status" value="1"/>
</dbReference>
<accession>A0ABT5KRM8</accession>
<proteinExistence type="predicted"/>
<dbReference type="EMBL" id="JAQQXS010000008">
    <property type="protein sequence ID" value="MDC8785574.1"/>
    <property type="molecule type" value="Genomic_DNA"/>
</dbReference>
<dbReference type="RefSeq" id="WP_273596691.1">
    <property type="nucleotide sequence ID" value="NZ_JAQQXS010000008.1"/>
</dbReference>
<sequence>MQAFVAPHFADEPAAPERPKLQCVTFNLGGELFGIEIRHVREIVELDTLTAVPMMPPFVRGIINLRGRIVPVIDLALRFGQEATALQASTCVAVLRMLDATGACELGVLLDSVGEVLDIPLDELDPAPSFGARIRAEFIQGIATLGQRPAVILDAERALSLAELAALAEALLDSPPAPQSPRYER</sequence>
<reference evidence="2 3" key="1">
    <citation type="submission" date="2022-10" db="EMBL/GenBank/DDBJ databases">
        <title>paucibacter sp. hw8 Genome sequencing.</title>
        <authorList>
            <person name="Park S."/>
        </authorList>
    </citation>
    <scope>NUCLEOTIDE SEQUENCE [LARGE SCALE GENOMIC DNA]</scope>
    <source>
        <strain evidence="3">hw8</strain>
    </source>
</reference>
<dbReference type="InterPro" id="IPR002545">
    <property type="entry name" value="CheW-lke_dom"/>
</dbReference>
<dbReference type="PROSITE" id="PS50851">
    <property type="entry name" value="CHEW"/>
    <property type="match status" value="1"/>
</dbReference>
<gene>
    <name evidence="2" type="ORF">PRZ01_10255</name>
</gene>
<dbReference type="SMART" id="SM00260">
    <property type="entry name" value="CheW"/>
    <property type="match status" value="1"/>
</dbReference>
<evidence type="ECO:0000259" key="1">
    <source>
        <dbReference type="PROSITE" id="PS50851"/>
    </source>
</evidence>